<keyword evidence="9 14" id="KW-1133">Transmembrane helix</keyword>
<keyword evidence="5" id="KW-0433">Leucine-rich repeat</keyword>
<dbReference type="OrthoDB" id="2015831at2759"/>
<dbReference type="Gene3D" id="3.80.10.10">
    <property type="entry name" value="Ribonuclease Inhibitor"/>
    <property type="match status" value="6"/>
</dbReference>
<keyword evidence="4" id="KW-1003">Cell membrane</keyword>
<dbReference type="AlphaFoldDB" id="A0A8S1CVR5"/>
<dbReference type="SMART" id="SM00369">
    <property type="entry name" value="LRR_TYP"/>
    <property type="match status" value="22"/>
</dbReference>
<dbReference type="GO" id="GO:0005886">
    <property type="term" value="C:plasma membrane"/>
    <property type="evidence" value="ECO:0007669"/>
    <property type="project" value="UniProtKB-SubCell"/>
</dbReference>
<name>A0A8S1CVR5_9INSE</name>
<proteinExistence type="inferred from homology"/>
<evidence type="ECO:0000256" key="9">
    <source>
        <dbReference type="ARBA" id="ARBA00022989"/>
    </source>
</evidence>
<dbReference type="PRINTS" id="PR01537">
    <property type="entry name" value="INTRLKN1R1F"/>
</dbReference>
<dbReference type="GO" id="GO:0038023">
    <property type="term" value="F:signaling receptor activity"/>
    <property type="evidence" value="ECO:0007669"/>
    <property type="project" value="TreeGrafter"/>
</dbReference>
<evidence type="ECO:0000256" key="10">
    <source>
        <dbReference type="ARBA" id="ARBA00023136"/>
    </source>
</evidence>
<keyword evidence="6 14" id="KW-0812">Transmembrane</keyword>
<comment type="subcellular location">
    <subcellularLocation>
        <location evidence="2">Cell membrane</location>
    </subcellularLocation>
    <subcellularLocation>
        <location evidence="1">Membrane</location>
        <topology evidence="1">Single-pass membrane protein</topology>
    </subcellularLocation>
</comment>
<evidence type="ECO:0000259" key="16">
    <source>
        <dbReference type="PROSITE" id="PS50104"/>
    </source>
</evidence>
<keyword evidence="8" id="KW-0677">Repeat</keyword>
<dbReference type="SMART" id="SM00364">
    <property type="entry name" value="LRR_BAC"/>
    <property type="match status" value="7"/>
</dbReference>
<keyword evidence="11" id="KW-0675">Receptor</keyword>
<dbReference type="SMART" id="SM00013">
    <property type="entry name" value="LRRNT"/>
    <property type="match status" value="1"/>
</dbReference>
<evidence type="ECO:0000256" key="13">
    <source>
        <dbReference type="SAM" id="MobiDB-lite"/>
    </source>
</evidence>
<evidence type="ECO:0000313" key="18">
    <source>
        <dbReference type="Proteomes" id="UP000494165"/>
    </source>
</evidence>
<organism evidence="17 18">
    <name type="scientific">Cloeon dipterum</name>
    <dbReference type="NCBI Taxonomy" id="197152"/>
    <lineage>
        <taxon>Eukaryota</taxon>
        <taxon>Metazoa</taxon>
        <taxon>Ecdysozoa</taxon>
        <taxon>Arthropoda</taxon>
        <taxon>Hexapoda</taxon>
        <taxon>Insecta</taxon>
        <taxon>Pterygota</taxon>
        <taxon>Palaeoptera</taxon>
        <taxon>Ephemeroptera</taxon>
        <taxon>Pisciforma</taxon>
        <taxon>Baetidae</taxon>
        <taxon>Cloeon</taxon>
    </lineage>
</organism>
<dbReference type="Pfam" id="PF13855">
    <property type="entry name" value="LRR_8"/>
    <property type="match status" value="6"/>
</dbReference>
<dbReference type="InterPro" id="IPR003591">
    <property type="entry name" value="Leu-rich_rpt_typical-subtyp"/>
</dbReference>
<dbReference type="InterPro" id="IPR000157">
    <property type="entry name" value="TIR_dom"/>
</dbReference>
<evidence type="ECO:0000256" key="6">
    <source>
        <dbReference type="ARBA" id="ARBA00022692"/>
    </source>
</evidence>
<dbReference type="PANTHER" id="PTHR24365">
    <property type="entry name" value="TOLL-LIKE RECEPTOR"/>
    <property type="match status" value="1"/>
</dbReference>
<keyword evidence="7 15" id="KW-0732">Signal</keyword>
<dbReference type="SUPFAM" id="SSF52058">
    <property type="entry name" value="L domain-like"/>
    <property type="match status" value="3"/>
</dbReference>
<comment type="similarity">
    <text evidence="3">Belongs to the Toll-like receptor family.</text>
</comment>
<evidence type="ECO:0000313" key="17">
    <source>
        <dbReference type="EMBL" id="CAB3375489.1"/>
    </source>
</evidence>
<dbReference type="FunFam" id="3.40.50.10140:FF:000021">
    <property type="entry name" value="Toll receptor 13"/>
    <property type="match status" value="1"/>
</dbReference>
<dbReference type="InterPro" id="IPR000372">
    <property type="entry name" value="LRRNT"/>
</dbReference>
<dbReference type="SUPFAM" id="SSF52200">
    <property type="entry name" value="Toll/Interleukin receptor TIR domain"/>
    <property type="match status" value="1"/>
</dbReference>
<comment type="caution">
    <text evidence="17">The sequence shown here is derived from an EMBL/GenBank/DDBJ whole genome shotgun (WGS) entry which is preliminary data.</text>
</comment>
<evidence type="ECO:0000256" key="3">
    <source>
        <dbReference type="ARBA" id="ARBA00009634"/>
    </source>
</evidence>
<dbReference type="Pfam" id="PF13676">
    <property type="entry name" value="TIR_2"/>
    <property type="match status" value="1"/>
</dbReference>
<evidence type="ECO:0000256" key="7">
    <source>
        <dbReference type="ARBA" id="ARBA00022729"/>
    </source>
</evidence>
<dbReference type="Proteomes" id="UP000494165">
    <property type="component" value="Unassembled WGS sequence"/>
</dbReference>
<feature type="chain" id="PRO_5035803417" description="TIR domain-containing protein" evidence="15">
    <location>
        <begin position="26"/>
        <end position="1245"/>
    </location>
</feature>
<keyword evidence="12" id="KW-0325">Glycoprotein</keyword>
<evidence type="ECO:0000256" key="15">
    <source>
        <dbReference type="SAM" id="SignalP"/>
    </source>
</evidence>
<evidence type="ECO:0000256" key="2">
    <source>
        <dbReference type="ARBA" id="ARBA00004236"/>
    </source>
</evidence>
<dbReference type="FunFam" id="3.80.10.10:FF:001438">
    <property type="entry name" value="Uncharacterized protein"/>
    <property type="match status" value="1"/>
</dbReference>
<feature type="transmembrane region" description="Helical" evidence="14">
    <location>
        <begin position="1010"/>
        <end position="1033"/>
    </location>
</feature>
<keyword evidence="10 14" id="KW-0472">Membrane</keyword>
<accession>A0A8S1CVR5</accession>
<sequence length="1245" mass="138186">MQLGALVFTVLLGGAIFGVLPASLSKPLRYTAPDECRWVTLEPPPPSPDGAPAEDAVPGGGEQQVALHCRLKTINSELEHTNFSVIQPQHTALLRIECSDALFFQSSLSTDSFRPLVELRELSIEFCKLGSLPSGAFRGLKRLRALSLRTHNTDWSAMALELAQDAFTELPQLTALDLSENNMWTLPKGVFCPLTALRTLNLTRNRLREVSHLQFGTKGCGNNLLQLDVSNNSLEALPAEAFANLAILKRLHLQGNGISFVADKALGGLLALEELNLADNKVSSLPPELFADARLVRHVHLENNSISVLAPGLFSGLQQLVVLNLGHNELTSDWINGATFTGLSRLVVLDMSHNKLTRLESSIFKDLYSMQVLRLENNAIEAVPERCFSAMSNLHTLVLSHNRLTTIEATSFAGLRDLYQLSLDSNAIRSIHPVALKNASGLRDLHLNANRLTEAPRALVDVKKLNTLDLGENLISSIENASFGELRELYGLRLTENNLVNISKSALAKMPSLKILNLSKNNISRVEVAAFDTNENLQAIRLDGNQLNDVNGLFGKLPKLVWLNISDNQLVKFDFELVPRGLQWLDLHANRLAELTNHLDLSPLRITTLDASANQLTELAGSAIPDSVELLFLSDNLISKVQAYTFFKKPNLTRVDLFGNKISSLTPNALRITSVASSKPLPEFFLGGNPFQCDCALEWLQHVNVAGARNQPRVADLESLYCSLVYDRGHAYVPLVEASPSQFLCQYETHCFALCHCCDFDACDCEMTCPLNCTCYYDQAWSANVVDCSAGNHTALPTKIPMDATQLYLDGNSFADGLPSHAFIGRKRLKVLYLNGSEIAVLHNRSFNGLKELRVLHLESNLITQLKGNEFDGGLGDSLQELFLHDNRISSIHETTFAGLKELRILKLDGNQLSSFAVWKLSELPALNVLTLGRNPWSCECDFIQDVQPWLAHVDMVKDELTCLNGTEDAVLPVTEPECANRTESSTPAATAENPTFEHKTILTQHLDQLPVLAGCALAVLVLLIVIVLVFVYRTELRVVCYSKYGVRLCQKAAAEPAVFDAFVSYSSKDEAWVLEELAPVLERGDPPYRLCLHYRDLPVGAYLADAIVQAVESSRRTIMVLSENFIRSEWCRFEFKSAHHQVLRDRRRRLIVVLLGEIPHRDLDPDIRLYLKTNTYLQWGDKLFWEKLRYALPDVPNNQRRNNLAAAAAAAAAPMPLSQRPPSNNSNLHRHNQQQNTTSVAIHI</sequence>
<dbReference type="SMART" id="SM00365">
    <property type="entry name" value="LRR_SD22"/>
    <property type="match status" value="8"/>
</dbReference>
<dbReference type="EMBL" id="CADEPI010000113">
    <property type="protein sequence ID" value="CAB3375489.1"/>
    <property type="molecule type" value="Genomic_DNA"/>
</dbReference>
<evidence type="ECO:0000256" key="4">
    <source>
        <dbReference type="ARBA" id="ARBA00022475"/>
    </source>
</evidence>
<dbReference type="InterPro" id="IPR032675">
    <property type="entry name" value="LRR_dom_sf"/>
</dbReference>
<dbReference type="InterPro" id="IPR035897">
    <property type="entry name" value="Toll_tir_struct_dom_sf"/>
</dbReference>
<feature type="compositionally biased region" description="Polar residues" evidence="13">
    <location>
        <begin position="1221"/>
        <end position="1245"/>
    </location>
</feature>
<evidence type="ECO:0000256" key="1">
    <source>
        <dbReference type="ARBA" id="ARBA00004167"/>
    </source>
</evidence>
<dbReference type="Gene3D" id="3.40.50.10140">
    <property type="entry name" value="Toll/interleukin-1 receptor homology (TIR) domain"/>
    <property type="match status" value="1"/>
</dbReference>
<dbReference type="GO" id="GO:0007165">
    <property type="term" value="P:signal transduction"/>
    <property type="evidence" value="ECO:0007669"/>
    <property type="project" value="InterPro"/>
</dbReference>
<protein>
    <recommendedName>
        <fullName evidence="16">TIR domain-containing protein</fullName>
    </recommendedName>
</protein>
<dbReference type="PROSITE" id="PS50104">
    <property type="entry name" value="TIR"/>
    <property type="match status" value="1"/>
</dbReference>
<dbReference type="PANTHER" id="PTHR24365:SF541">
    <property type="entry name" value="PROTEIN TOLL-RELATED"/>
    <property type="match status" value="1"/>
</dbReference>
<dbReference type="SMART" id="SM00255">
    <property type="entry name" value="TIR"/>
    <property type="match status" value="1"/>
</dbReference>
<evidence type="ECO:0000256" key="5">
    <source>
        <dbReference type="ARBA" id="ARBA00022614"/>
    </source>
</evidence>
<evidence type="ECO:0000256" key="11">
    <source>
        <dbReference type="ARBA" id="ARBA00023170"/>
    </source>
</evidence>
<feature type="region of interest" description="Disordered" evidence="13">
    <location>
        <begin position="1207"/>
        <end position="1245"/>
    </location>
</feature>
<dbReference type="PROSITE" id="PS51450">
    <property type="entry name" value="LRR"/>
    <property type="match status" value="8"/>
</dbReference>
<evidence type="ECO:0000256" key="14">
    <source>
        <dbReference type="SAM" id="Phobius"/>
    </source>
</evidence>
<evidence type="ECO:0000256" key="12">
    <source>
        <dbReference type="ARBA" id="ARBA00023180"/>
    </source>
</evidence>
<feature type="domain" description="TIR" evidence="16">
    <location>
        <begin position="1058"/>
        <end position="1193"/>
    </location>
</feature>
<dbReference type="FunFam" id="3.80.10.10:FF:001164">
    <property type="entry name" value="GH01279p"/>
    <property type="match status" value="1"/>
</dbReference>
<keyword evidence="18" id="KW-1185">Reference proteome</keyword>
<dbReference type="InterPro" id="IPR001611">
    <property type="entry name" value="Leu-rich_rpt"/>
</dbReference>
<reference evidence="17 18" key="1">
    <citation type="submission" date="2020-04" db="EMBL/GenBank/DDBJ databases">
        <authorList>
            <person name="Alioto T."/>
            <person name="Alioto T."/>
            <person name="Gomez Garrido J."/>
        </authorList>
    </citation>
    <scope>NUCLEOTIDE SEQUENCE [LARGE SCALE GENOMIC DNA]</scope>
</reference>
<evidence type="ECO:0000256" key="8">
    <source>
        <dbReference type="ARBA" id="ARBA00022737"/>
    </source>
</evidence>
<feature type="signal peptide" evidence="15">
    <location>
        <begin position="1"/>
        <end position="25"/>
    </location>
</feature>
<gene>
    <name evidence="17" type="ORF">CLODIP_2_CD07656</name>
</gene>